<reference evidence="4" key="5">
    <citation type="submission" date="2018-04" db="UniProtKB">
        <authorList>
            <consortium name="EnsemblFungi"/>
        </authorList>
    </citation>
    <scope>IDENTIFICATION</scope>
    <source>
        <strain evidence="4">R3-111a-1</strain>
    </source>
</reference>
<accession>J3NT96</accession>
<evidence type="ECO:0000313" key="3">
    <source>
        <dbReference type="EMBL" id="EJT79411.1"/>
    </source>
</evidence>
<dbReference type="Gene3D" id="3.40.50.410">
    <property type="entry name" value="von Willebrand factor, type A domain"/>
    <property type="match status" value="1"/>
</dbReference>
<dbReference type="EMBL" id="GL385396">
    <property type="protein sequence ID" value="EJT79411.1"/>
    <property type="molecule type" value="Genomic_DNA"/>
</dbReference>
<feature type="region of interest" description="Disordered" evidence="1">
    <location>
        <begin position="39"/>
        <end position="91"/>
    </location>
</feature>
<dbReference type="OrthoDB" id="2142040at2759"/>
<dbReference type="RefSeq" id="XP_009220556.1">
    <property type="nucleotide sequence ID" value="XM_009222292.1"/>
</dbReference>
<reference evidence="4" key="4">
    <citation type="journal article" date="2015" name="G3 (Bethesda)">
        <title>Genome sequences of three phytopathogenic species of the Magnaporthaceae family of fungi.</title>
        <authorList>
            <person name="Okagaki L.H."/>
            <person name="Nunes C.C."/>
            <person name="Sailsbery J."/>
            <person name="Clay B."/>
            <person name="Brown D."/>
            <person name="John T."/>
            <person name="Oh Y."/>
            <person name="Young N."/>
            <person name="Fitzgerald M."/>
            <person name="Haas B.J."/>
            <person name="Zeng Q."/>
            <person name="Young S."/>
            <person name="Adiconis X."/>
            <person name="Fan L."/>
            <person name="Levin J.Z."/>
            <person name="Mitchell T.K."/>
            <person name="Okubara P.A."/>
            <person name="Farman M.L."/>
            <person name="Kohn L.M."/>
            <person name="Birren B."/>
            <person name="Ma L.-J."/>
            <person name="Dean R.A."/>
        </authorList>
    </citation>
    <scope>NUCLEOTIDE SEQUENCE</scope>
    <source>
        <strain evidence="4">R3-111a-1</strain>
    </source>
</reference>
<dbReference type="Proteomes" id="UP000006039">
    <property type="component" value="Unassembled WGS sequence"/>
</dbReference>
<dbReference type="STRING" id="644352.J3NT96"/>
<sequence>MSATFTRTLSFCHDDTPPHRMSEKKSFLKSLSGRFSMKKSSNPFAASRGQQAGVPDAPPPAYSAQPQPLAQAPATAPPAADPGAGPFLTPYRQQTAGSGFELSSDDLSSSSDPYAFLSRFDTVFLIDDSSSMTTGSRWEEVKTVLYQIVPVCAQHDEDGIDILFLNNPAQFNGVKNASAVAQVFDTVYPSGMTPTGKRIGEILGPYIDEYAVKAARKGAKKTGMKPVNLIVITDGAPTDRAGFKVHEVLHSAARQLDQAGAPLYQVGVQFFQVGDDAVARRALEDLDDDLGGLVAGGQLRDIVDTCTFDATDGNVSVLTSEAVLKTVLGAVVKRFDDQVLYDGR</sequence>
<dbReference type="PANTHER" id="PTHR34706">
    <property type="entry name" value="SLR1338 PROTEIN"/>
    <property type="match status" value="1"/>
</dbReference>
<feature type="compositionally biased region" description="Polar residues" evidence="1">
    <location>
        <begin position="39"/>
        <end position="50"/>
    </location>
</feature>
<dbReference type="SUPFAM" id="SSF53300">
    <property type="entry name" value="vWA-like"/>
    <property type="match status" value="1"/>
</dbReference>
<feature type="compositionally biased region" description="Basic and acidic residues" evidence="1">
    <location>
        <begin position="12"/>
        <end position="26"/>
    </location>
</feature>
<reference evidence="5" key="1">
    <citation type="submission" date="2010-07" db="EMBL/GenBank/DDBJ databases">
        <title>The genome sequence of Gaeumannomyces graminis var. tritici strain R3-111a-1.</title>
        <authorList>
            <consortium name="The Broad Institute Genome Sequencing Platform"/>
            <person name="Ma L.-J."/>
            <person name="Dead R."/>
            <person name="Young S."/>
            <person name="Zeng Q."/>
            <person name="Koehrsen M."/>
            <person name="Alvarado L."/>
            <person name="Berlin A."/>
            <person name="Chapman S.B."/>
            <person name="Chen Z."/>
            <person name="Freedman E."/>
            <person name="Gellesch M."/>
            <person name="Goldberg J."/>
            <person name="Griggs A."/>
            <person name="Gujja S."/>
            <person name="Heilman E.R."/>
            <person name="Heiman D."/>
            <person name="Hepburn T."/>
            <person name="Howarth C."/>
            <person name="Jen D."/>
            <person name="Larson L."/>
            <person name="Mehta T."/>
            <person name="Neiman D."/>
            <person name="Pearson M."/>
            <person name="Roberts A."/>
            <person name="Saif S."/>
            <person name="Shea T."/>
            <person name="Shenoy N."/>
            <person name="Sisk P."/>
            <person name="Stolte C."/>
            <person name="Sykes S."/>
            <person name="Walk T."/>
            <person name="White J."/>
            <person name="Yandava C."/>
            <person name="Haas B."/>
            <person name="Nusbaum C."/>
            <person name="Birren B."/>
        </authorList>
    </citation>
    <scope>NUCLEOTIDE SEQUENCE [LARGE SCALE GENOMIC DNA]</scope>
    <source>
        <strain evidence="5">R3-111a-1</strain>
    </source>
</reference>
<dbReference type="HOGENOM" id="CLU_040578_0_2_1"/>
<name>J3NT96_GAET3</name>
<dbReference type="GeneID" id="20344953"/>
<dbReference type="InterPro" id="IPR036465">
    <property type="entry name" value="vWFA_dom_sf"/>
</dbReference>
<dbReference type="Pfam" id="PF00092">
    <property type="entry name" value="VWA"/>
    <property type="match status" value="1"/>
</dbReference>
<evidence type="ECO:0000313" key="5">
    <source>
        <dbReference type="Proteomes" id="UP000006039"/>
    </source>
</evidence>
<reference evidence="3" key="2">
    <citation type="submission" date="2010-07" db="EMBL/GenBank/DDBJ databases">
        <authorList>
            <consortium name="The Broad Institute Genome Sequencing Platform"/>
            <consortium name="Broad Institute Genome Sequencing Center for Infectious Disease"/>
            <person name="Ma L.-J."/>
            <person name="Dead R."/>
            <person name="Young S."/>
            <person name="Zeng Q."/>
            <person name="Koehrsen M."/>
            <person name="Alvarado L."/>
            <person name="Berlin A."/>
            <person name="Chapman S.B."/>
            <person name="Chen Z."/>
            <person name="Freedman E."/>
            <person name="Gellesch M."/>
            <person name="Goldberg J."/>
            <person name="Griggs A."/>
            <person name="Gujja S."/>
            <person name="Heilman E.R."/>
            <person name="Heiman D."/>
            <person name="Hepburn T."/>
            <person name="Howarth C."/>
            <person name="Jen D."/>
            <person name="Larson L."/>
            <person name="Mehta T."/>
            <person name="Neiman D."/>
            <person name="Pearson M."/>
            <person name="Roberts A."/>
            <person name="Saif S."/>
            <person name="Shea T."/>
            <person name="Shenoy N."/>
            <person name="Sisk P."/>
            <person name="Stolte C."/>
            <person name="Sykes S."/>
            <person name="Walk T."/>
            <person name="White J."/>
            <person name="Yandava C."/>
            <person name="Haas B."/>
            <person name="Nusbaum C."/>
            <person name="Birren B."/>
        </authorList>
    </citation>
    <scope>NUCLEOTIDE SEQUENCE</scope>
    <source>
        <strain evidence="3">R3-111a-1</strain>
    </source>
</reference>
<dbReference type="eggNOG" id="ENOG502S247">
    <property type="taxonomic scope" value="Eukaryota"/>
</dbReference>
<dbReference type="AlphaFoldDB" id="J3NT96"/>
<dbReference type="EnsemblFungi" id="EJT79411">
    <property type="protein sequence ID" value="EJT79411"/>
    <property type="gene ID" value="GGTG_04495"/>
</dbReference>
<feature type="domain" description="VWFA" evidence="2">
    <location>
        <begin position="121"/>
        <end position="327"/>
    </location>
</feature>
<organism evidence="3">
    <name type="scientific">Gaeumannomyces tritici (strain R3-111a-1)</name>
    <name type="common">Wheat and barley take-all root rot fungus</name>
    <name type="synonym">Gaeumannomyces graminis var. tritici</name>
    <dbReference type="NCBI Taxonomy" id="644352"/>
    <lineage>
        <taxon>Eukaryota</taxon>
        <taxon>Fungi</taxon>
        <taxon>Dikarya</taxon>
        <taxon>Ascomycota</taxon>
        <taxon>Pezizomycotina</taxon>
        <taxon>Sordariomycetes</taxon>
        <taxon>Sordariomycetidae</taxon>
        <taxon>Magnaporthales</taxon>
        <taxon>Magnaporthaceae</taxon>
        <taxon>Gaeumannomyces</taxon>
    </lineage>
</organism>
<reference evidence="3" key="3">
    <citation type="submission" date="2010-09" db="EMBL/GenBank/DDBJ databases">
        <title>Annotation of Gaeumannomyces graminis var. tritici R3-111a-1.</title>
        <authorList>
            <consortium name="The Broad Institute Genome Sequencing Platform"/>
            <person name="Ma L.-J."/>
            <person name="Dead R."/>
            <person name="Young S.K."/>
            <person name="Zeng Q."/>
            <person name="Gargeya S."/>
            <person name="Fitzgerald M."/>
            <person name="Haas B."/>
            <person name="Abouelleil A."/>
            <person name="Alvarado L."/>
            <person name="Arachchi H.M."/>
            <person name="Berlin A."/>
            <person name="Brown A."/>
            <person name="Chapman S.B."/>
            <person name="Chen Z."/>
            <person name="Dunbar C."/>
            <person name="Freedman E."/>
            <person name="Gearin G."/>
            <person name="Gellesch M."/>
            <person name="Goldberg J."/>
            <person name="Griggs A."/>
            <person name="Gujja S."/>
            <person name="Heiman D."/>
            <person name="Howarth C."/>
            <person name="Larson L."/>
            <person name="Lui A."/>
            <person name="MacDonald P.J.P."/>
            <person name="Mehta T."/>
            <person name="Montmayeur A."/>
            <person name="Murphy C."/>
            <person name="Neiman D."/>
            <person name="Pearson M."/>
            <person name="Priest M."/>
            <person name="Roberts A."/>
            <person name="Saif S."/>
            <person name="Shea T."/>
            <person name="Shenoy N."/>
            <person name="Sisk P."/>
            <person name="Stolte C."/>
            <person name="Sykes S."/>
            <person name="Yandava C."/>
            <person name="Wortman J."/>
            <person name="Nusbaum C."/>
            <person name="Birren B."/>
        </authorList>
    </citation>
    <scope>NUCLEOTIDE SEQUENCE</scope>
    <source>
        <strain evidence="3">R3-111a-1</strain>
    </source>
</reference>
<feature type="compositionally biased region" description="Low complexity" evidence="1">
    <location>
        <begin position="62"/>
        <end position="74"/>
    </location>
</feature>
<evidence type="ECO:0000259" key="2">
    <source>
        <dbReference type="PROSITE" id="PS50234"/>
    </source>
</evidence>
<dbReference type="PANTHER" id="PTHR34706:SF1">
    <property type="entry name" value="VWFA DOMAIN-CONTAINING PROTEIN"/>
    <property type="match status" value="1"/>
</dbReference>
<evidence type="ECO:0000256" key="1">
    <source>
        <dbReference type="SAM" id="MobiDB-lite"/>
    </source>
</evidence>
<gene>
    <name evidence="4" type="primary">20344953</name>
    <name evidence="3" type="ORF">GGTG_04495</name>
</gene>
<dbReference type="InterPro" id="IPR002035">
    <property type="entry name" value="VWF_A"/>
</dbReference>
<dbReference type="PROSITE" id="PS50234">
    <property type="entry name" value="VWFA"/>
    <property type="match status" value="1"/>
</dbReference>
<proteinExistence type="predicted"/>
<evidence type="ECO:0000313" key="4">
    <source>
        <dbReference type="EnsemblFungi" id="EJT79411"/>
    </source>
</evidence>
<protein>
    <recommendedName>
        <fullName evidence="2">VWFA domain-containing protein</fullName>
    </recommendedName>
</protein>
<feature type="region of interest" description="Disordered" evidence="1">
    <location>
        <begin position="1"/>
        <end position="27"/>
    </location>
</feature>
<keyword evidence="5" id="KW-1185">Reference proteome</keyword>
<dbReference type="VEuPathDB" id="FungiDB:GGTG_04495"/>